<keyword evidence="1" id="KW-0808">Transferase</keyword>
<dbReference type="Gene3D" id="3.40.50.150">
    <property type="entry name" value="Vaccinia Virus protein VP39"/>
    <property type="match status" value="1"/>
</dbReference>
<accession>A0AAX2J7G7</accession>
<dbReference type="EMBL" id="LS483426">
    <property type="protein sequence ID" value="SQH25418.1"/>
    <property type="molecule type" value="Genomic_DNA"/>
</dbReference>
<sequence length="187" mass="20357">MALLDILPFTHELLRQHIRVGDTVMDGTAGNGYDTAFLAQCVGESGRVVAFDIQRAAIEATQNRLLQLGLTDRVQLIQDGHQHAAQYISQPLSAAVFNFGYLPRGDKSITTQAQTSVAAVQAALDALQAQGIVCAVLYSGHAAGKPEMQALLDYASSLPHNRFRVLRYEFINKQNCPPILLAIEKLV</sequence>
<dbReference type="Proteomes" id="UP000248598">
    <property type="component" value="Chromosome 1"/>
</dbReference>
<dbReference type="InterPro" id="IPR010719">
    <property type="entry name" value="MnmM_MeTrfase"/>
</dbReference>
<dbReference type="RefSeq" id="WP_003786626.1">
    <property type="nucleotide sequence ID" value="NZ_CP091518.1"/>
</dbReference>
<dbReference type="SUPFAM" id="SSF53335">
    <property type="entry name" value="S-adenosyl-L-methionine-dependent methyltransferases"/>
    <property type="match status" value="1"/>
</dbReference>
<dbReference type="PANTHER" id="PTHR35276:SF1">
    <property type="entry name" value="TRNA (MNM(5)S(2)U34)-METHYLTRANSFERASE, CHLOROPLASTIC"/>
    <property type="match status" value="1"/>
</dbReference>
<dbReference type="InterPro" id="IPR029063">
    <property type="entry name" value="SAM-dependent_MTases_sf"/>
</dbReference>
<evidence type="ECO:0000313" key="1">
    <source>
        <dbReference type="EMBL" id="SQH25418.1"/>
    </source>
</evidence>
<evidence type="ECO:0000313" key="2">
    <source>
        <dbReference type="Proteomes" id="UP000248598"/>
    </source>
</evidence>
<organism evidence="1 2">
    <name type="scientific">Kingella kingae</name>
    <dbReference type="NCBI Taxonomy" id="504"/>
    <lineage>
        <taxon>Bacteria</taxon>
        <taxon>Pseudomonadati</taxon>
        <taxon>Pseudomonadota</taxon>
        <taxon>Betaproteobacteria</taxon>
        <taxon>Neisseriales</taxon>
        <taxon>Neisseriaceae</taxon>
        <taxon>Kingella</taxon>
    </lineage>
</organism>
<dbReference type="GO" id="GO:0032259">
    <property type="term" value="P:methylation"/>
    <property type="evidence" value="ECO:0007669"/>
    <property type="project" value="UniProtKB-KW"/>
</dbReference>
<dbReference type="Pfam" id="PF06962">
    <property type="entry name" value="rRNA_methylase"/>
    <property type="match status" value="1"/>
</dbReference>
<gene>
    <name evidence="1" type="ORF">NCTC10529_01616</name>
</gene>
<dbReference type="PANTHER" id="PTHR35276">
    <property type="entry name" value="S-ADENOSYL-L-METHIONINE-DEPENDENT METHYLTRANSFERASES SUPERFAMILY PROTEIN"/>
    <property type="match status" value="1"/>
</dbReference>
<dbReference type="AlphaFoldDB" id="A0AAX2J7G7"/>
<proteinExistence type="predicted"/>
<reference evidence="1 2" key="1">
    <citation type="submission" date="2018-06" db="EMBL/GenBank/DDBJ databases">
        <authorList>
            <consortium name="Pathogen Informatics"/>
            <person name="Doyle S."/>
        </authorList>
    </citation>
    <scope>NUCLEOTIDE SEQUENCE [LARGE SCALE GENOMIC DNA]</scope>
    <source>
        <strain evidence="1 2">NCTC10529</strain>
    </source>
</reference>
<keyword evidence="1" id="KW-0489">Methyltransferase</keyword>
<protein>
    <submittedName>
        <fullName evidence="1">rRNA methylase</fullName>
    </submittedName>
</protein>
<name>A0AAX2J7G7_KINKI</name>
<dbReference type="GO" id="GO:0008168">
    <property type="term" value="F:methyltransferase activity"/>
    <property type="evidence" value="ECO:0007669"/>
    <property type="project" value="UniProtKB-KW"/>
</dbReference>
<dbReference type="GeneID" id="93262895"/>